<dbReference type="InterPro" id="IPR001647">
    <property type="entry name" value="HTH_TetR"/>
</dbReference>
<keyword evidence="2 4" id="KW-0238">DNA-binding</keyword>
<feature type="domain" description="HTH tetR-type" evidence="5">
    <location>
        <begin position="11"/>
        <end position="71"/>
    </location>
</feature>
<keyword evidence="7" id="KW-1185">Reference proteome</keyword>
<dbReference type="Pfam" id="PF21351">
    <property type="entry name" value="TetR_C_41"/>
    <property type="match status" value="1"/>
</dbReference>
<evidence type="ECO:0000256" key="1">
    <source>
        <dbReference type="ARBA" id="ARBA00023015"/>
    </source>
</evidence>
<evidence type="ECO:0000256" key="4">
    <source>
        <dbReference type="PROSITE-ProRule" id="PRU00335"/>
    </source>
</evidence>
<dbReference type="PROSITE" id="PS01081">
    <property type="entry name" value="HTH_TETR_1"/>
    <property type="match status" value="1"/>
</dbReference>
<dbReference type="InterPro" id="IPR023772">
    <property type="entry name" value="DNA-bd_HTH_TetR-type_CS"/>
</dbReference>
<feature type="DNA-binding region" description="H-T-H motif" evidence="4">
    <location>
        <begin position="34"/>
        <end position="53"/>
    </location>
</feature>
<name>A0ABQ4FUT4_9ACTN</name>
<sequence>MLVNKRAERGQATREHLVAVATRLLAERGYEDTSIEAVLQESGVSRGALYHHFPGKDALFEAALEAVERDIAERTVAATEGIADPVAALRAGCLAWVRLAGEPVVRRIVLVDAPAVLGWHRWREIEERHAFGLLKAALQAAADAGGLQPGHVDVFAHVLLASVNEIALLVARGAGGDGVSAEEAEAAVGELLRRLLPG</sequence>
<dbReference type="InterPro" id="IPR009057">
    <property type="entry name" value="Homeodomain-like_sf"/>
</dbReference>
<evidence type="ECO:0000259" key="5">
    <source>
        <dbReference type="PROSITE" id="PS50977"/>
    </source>
</evidence>
<accession>A0ABQ4FUT4</accession>
<dbReference type="InterPro" id="IPR050109">
    <property type="entry name" value="HTH-type_TetR-like_transc_reg"/>
</dbReference>
<dbReference type="SUPFAM" id="SSF46689">
    <property type="entry name" value="Homeodomain-like"/>
    <property type="match status" value="1"/>
</dbReference>
<keyword evidence="3" id="KW-0804">Transcription</keyword>
<dbReference type="Proteomes" id="UP000603904">
    <property type="component" value="Unassembled WGS sequence"/>
</dbReference>
<dbReference type="InterPro" id="IPR049484">
    <property type="entry name" value="Rv0078-like_C"/>
</dbReference>
<evidence type="ECO:0000256" key="3">
    <source>
        <dbReference type="ARBA" id="ARBA00023163"/>
    </source>
</evidence>
<dbReference type="EMBL" id="BOOC01000004">
    <property type="protein sequence ID" value="GIH38537.1"/>
    <property type="molecule type" value="Genomic_DNA"/>
</dbReference>
<reference evidence="6 7" key="1">
    <citation type="submission" date="2021-01" db="EMBL/GenBank/DDBJ databases">
        <title>Whole genome shotgun sequence of Microbispora corallina NBRC 16416.</title>
        <authorList>
            <person name="Komaki H."/>
            <person name="Tamura T."/>
        </authorList>
    </citation>
    <scope>NUCLEOTIDE SEQUENCE [LARGE SCALE GENOMIC DNA]</scope>
    <source>
        <strain evidence="6 7">NBRC 16416</strain>
    </source>
</reference>
<dbReference type="PRINTS" id="PR00455">
    <property type="entry name" value="HTHTETR"/>
</dbReference>
<dbReference type="PROSITE" id="PS50977">
    <property type="entry name" value="HTH_TETR_2"/>
    <property type="match status" value="1"/>
</dbReference>
<evidence type="ECO:0000313" key="6">
    <source>
        <dbReference type="EMBL" id="GIH38537.1"/>
    </source>
</evidence>
<proteinExistence type="predicted"/>
<dbReference type="PANTHER" id="PTHR30055:SF234">
    <property type="entry name" value="HTH-TYPE TRANSCRIPTIONAL REGULATOR BETI"/>
    <property type="match status" value="1"/>
</dbReference>
<evidence type="ECO:0000256" key="2">
    <source>
        <dbReference type="ARBA" id="ARBA00023125"/>
    </source>
</evidence>
<keyword evidence="1" id="KW-0805">Transcription regulation</keyword>
<dbReference type="Pfam" id="PF00440">
    <property type="entry name" value="TetR_N"/>
    <property type="match status" value="1"/>
</dbReference>
<evidence type="ECO:0000313" key="7">
    <source>
        <dbReference type="Proteomes" id="UP000603904"/>
    </source>
</evidence>
<organism evidence="6 7">
    <name type="scientific">Microbispora corallina</name>
    <dbReference type="NCBI Taxonomy" id="83302"/>
    <lineage>
        <taxon>Bacteria</taxon>
        <taxon>Bacillati</taxon>
        <taxon>Actinomycetota</taxon>
        <taxon>Actinomycetes</taxon>
        <taxon>Streptosporangiales</taxon>
        <taxon>Streptosporangiaceae</taxon>
        <taxon>Microbispora</taxon>
    </lineage>
</organism>
<dbReference type="Gene3D" id="1.10.357.10">
    <property type="entry name" value="Tetracycline Repressor, domain 2"/>
    <property type="match status" value="1"/>
</dbReference>
<comment type="caution">
    <text evidence="6">The sequence shown here is derived from an EMBL/GenBank/DDBJ whole genome shotgun (WGS) entry which is preliminary data.</text>
</comment>
<gene>
    <name evidence="6" type="ORF">Mco01_15370</name>
</gene>
<protein>
    <submittedName>
        <fullName evidence="6">TetR family transcriptional regulator</fullName>
    </submittedName>
</protein>
<dbReference type="PANTHER" id="PTHR30055">
    <property type="entry name" value="HTH-TYPE TRANSCRIPTIONAL REGULATOR RUTR"/>
    <property type="match status" value="1"/>
</dbReference>